<dbReference type="SUPFAM" id="SSF51735">
    <property type="entry name" value="NAD(P)-binding Rossmann-fold domains"/>
    <property type="match status" value="1"/>
</dbReference>
<reference evidence="5" key="2">
    <citation type="submission" date="2014-05" db="EMBL/GenBank/DDBJ databases">
        <title>Draft genome sequence of Virgibacillus massiliensis Vm-5.</title>
        <authorList>
            <person name="Khelaifia S."/>
            <person name="Croce O."/>
            <person name="Lagier J.C."/>
            <person name="Raoult D."/>
        </authorList>
    </citation>
    <scope>NUCLEOTIDE SEQUENCE [LARGE SCALE GENOMIC DNA]</scope>
    <source>
        <strain evidence="5">Vm-5</strain>
    </source>
</reference>
<dbReference type="PRINTS" id="PR00080">
    <property type="entry name" value="SDRFAMILY"/>
</dbReference>
<dbReference type="AlphaFoldDB" id="A0A024QB56"/>
<sequence length="264" mass="30008">MQKQLTGKKIIITGASSGIGEKLVWRIAEAGGTPLMIARSISKLTAIKKRIWEHYQIESYVYEADLLVKKDREAVIEFILIEHEQIHGLINNAGIGKFAHFLEMCQQEMDNMFELNVHALIQMSKRFLAHFDSFNEGHIVNIASQAGKIATPKAAIYSSTKHAVIGFSNGLRLELKKTNVFVTVVNLGPVQTDFFQTADPNGTYQENVSQYMLNPDKVAIKIVNHLFESKREINLPLWMEIGSRLYQLFPVAFERILQKQFTKK</sequence>
<dbReference type="InterPro" id="IPR020904">
    <property type="entry name" value="Sc_DH/Rdtase_CS"/>
</dbReference>
<dbReference type="PROSITE" id="PS00061">
    <property type="entry name" value="ADH_SHORT"/>
    <property type="match status" value="1"/>
</dbReference>
<comment type="caution">
    <text evidence="4">The sequence shown here is derived from an EMBL/GenBank/DDBJ whole genome shotgun (WGS) entry which is preliminary data.</text>
</comment>
<dbReference type="GO" id="GO:0016020">
    <property type="term" value="C:membrane"/>
    <property type="evidence" value="ECO:0007669"/>
    <property type="project" value="TreeGrafter"/>
</dbReference>
<gene>
    <name evidence="4" type="primary">fabG_5</name>
    <name evidence="4" type="ORF">BN990_02048</name>
</gene>
<comment type="similarity">
    <text evidence="1 3">Belongs to the short-chain dehydrogenases/reductases (SDR) family.</text>
</comment>
<evidence type="ECO:0000256" key="2">
    <source>
        <dbReference type="ARBA" id="ARBA00023002"/>
    </source>
</evidence>
<dbReference type="Proteomes" id="UP000028875">
    <property type="component" value="Unassembled WGS sequence"/>
</dbReference>
<organism evidence="4 5">
    <name type="scientific">Virgibacillus massiliensis</name>
    <dbReference type="NCBI Taxonomy" id="1462526"/>
    <lineage>
        <taxon>Bacteria</taxon>
        <taxon>Bacillati</taxon>
        <taxon>Bacillota</taxon>
        <taxon>Bacilli</taxon>
        <taxon>Bacillales</taxon>
        <taxon>Bacillaceae</taxon>
        <taxon>Virgibacillus</taxon>
    </lineage>
</organism>
<dbReference type="InterPro" id="IPR036291">
    <property type="entry name" value="NAD(P)-bd_dom_sf"/>
</dbReference>
<dbReference type="PRINTS" id="PR00081">
    <property type="entry name" value="GDHRDH"/>
</dbReference>
<keyword evidence="2" id="KW-0560">Oxidoreductase</keyword>
<dbReference type="eggNOG" id="COG0300">
    <property type="taxonomic scope" value="Bacteria"/>
</dbReference>
<proteinExistence type="inferred from homology"/>
<dbReference type="InterPro" id="IPR002347">
    <property type="entry name" value="SDR_fam"/>
</dbReference>
<dbReference type="Gene3D" id="3.40.50.720">
    <property type="entry name" value="NAD(P)-binding Rossmann-like Domain"/>
    <property type="match status" value="1"/>
</dbReference>
<evidence type="ECO:0000313" key="4">
    <source>
        <dbReference type="EMBL" id="CDQ39734.1"/>
    </source>
</evidence>
<dbReference type="Pfam" id="PF00106">
    <property type="entry name" value="adh_short"/>
    <property type="match status" value="1"/>
</dbReference>
<dbReference type="EMBL" id="CCDP010000001">
    <property type="protein sequence ID" value="CDQ39734.1"/>
    <property type="molecule type" value="Genomic_DNA"/>
</dbReference>
<accession>A0A024QB56</accession>
<dbReference type="OrthoDB" id="9793345at2"/>
<dbReference type="GO" id="GO:0016491">
    <property type="term" value="F:oxidoreductase activity"/>
    <property type="evidence" value="ECO:0007669"/>
    <property type="project" value="UniProtKB-KW"/>
</dbReference>
<reference evidence="4 5" key="1">
    <citation type="submission" date="2014-03" db="EMBL/GenBank/DDBJ databases">
        <authorList>
            <person name="Urmite Genomes U."/>
        </authorList>
    </citation>
    <scope>NUCLEOTIDE SEQUENCE [LARGE SCALE GENOMIC DNA]</scope>
    <source>
        <strain evidence="4 5">Vm-5</strain>
    </source>
</reference>
<keyword evidence="5" id="KW-1185">Reference proteome</keyword>
<dbReference type="PANTHER" id="PTHR44196:SF1">
    <property type="entry name" value="DEHYDROGENASE_REDUCTASE SDR FAMILY MEMBER 7B"/>
    <property type="match status" value="1"/>
</dbReference>
<evidence type="ECO:0000256" key="1">
    <source>
        <dbReference type="ARBA" id="ARBA00006484"/>
    </source>
</evidence>
<dbReference type="RefSeq" id="WP_038243842.1">
    <property type="nucleotide sequence ID" value="NZ_BNER01000002.1"/>
</dbReference>
<name>A0A024QB56_9BACI</name>
<protein>
    <submittedName>
        <fullName evidence="4">3-oxoacyl-[acyl-carrier-protein] reductase FabG</fullName>
    </submittedName>
</protein>
<dbReference type="PANTHER" id="PTHR44196">
    <property type="entry name" value="DEHYDROGENASE/REDUCTASE SDR FAMILY MEMBER 7B"/>
    <property type="match status" value="1"/>
</dbReference>
<dbReference type="STRING" id="1462526.BN990_02048"/>
<evidence type="ECO:0000313" key="5">
    <source>
        <dbReference type="Proteomes" id="UP000028875"/>
    </source>
</evidence>
<evidence type="ECO:0000256" key="3">
    <source>
        <dbReference type="RuleBase" id="RU000363"/>
    </source>
</evidence>